<protein>
    <recommendedName>
        <fullName evidence="5">4'-phosphopantetheinyl transferase domain-containing protein</fullName>
    </recommendedName>
</protein>
<feature type="compositionally biased region" description="Basic and acidic residues" evidence="2">
    <location>
        <begin position="226"/>
        <end position="248"/>
    </location>
</feature>
<feature type="region of interest" description="Disordered" evidence="2">
    <location>
        <begin position="407"/>
        <end position="449"/>
    </location>
</feature>
<feature type="compositionally biased region" description="Low complexity" evidence="2">
    <location>
        <begin position="203"/>
        <end position="216"/>
    </location>
</feature>
<sequence>MSRKVEGTEVNGSERESVQAGKKSEEGRKSTEVEPKLEGLTSKNPILHNVSDATRHMQEEKAARVYRLIREEVENGRLWMVRNNYDYENASDWERLNWHMARRREVIRQEEEQREEEEKTISPEKKEAWLLEKKTQQREKVHIQKHILKWLKWSRKHPNLSPWEDKDAVDALLERMKLGSMADQGIRNAATQHPSAEEKDSSEVLPSDSSVDSPPSNDFAAPASEPHPRSRVEHDNSDSGKIESDRIATRQGAITPSTPPMTENTYGSTETSSKTPTISPPDSADLDRLGEMLSELIKQNRIKPNDLALAGAKQKEKQETPPAARIKYVASETRSKSETDRLLALKKKSEDLIAMMKEMGIDVSPEEVAILAADARMVKRIEREEREEREERAKYWSWRSVPISGRQDVGREVREEKEKGDEKEVEKESSSSLPRETPPRQGKDSSSVVVVGKATDQVIEVETESSEKSLEGLEEEMRDADAEIFKAARFLAGRFAAKEATMKAHLSRRLTYHSILILRPERKKGETGSLAPVGIVLPESESRGEGGGKEIGKEVRISISHDGDFATAVCLAVDE</sequence>
<feature type="compositionally biased region" description="Basic and acidic residues" evidence="2">
    <location>
        <begin position="408"/>
        <end position="429"/>
    </location>
</feature>
<feature type="coiled-coil region" evidence="1">
    <location>
        <begin position="100"/>
        <end position="127"/>
    </location>
</feature>
<evidence type="ECO:0008006" key="5">
    <source>
        <dbReference type="Google" id="ProtNLM"/>
    </source>
</evidence>
<feature type="region of interest" description="Disordered" evidence="2">
    <location>
        <begin position="1"/>
        <end position="46"/>
    </location>
</feature>
<dbReference type="GO" id="GO:0008897">
    <property type="term" value="F:holo-[acyl-carrier-protein] synthase activity"/>
    <property type="evidence" value="ECO:0007669"/>
    <property type="project" value="InterPro"/>
</dbReference>
<dbReference type="EMBL" id="JAFJYH010000561">
    <property type="protein sequence ID" value="KAG4410903.1"/>
    <property type="molecule type" value="Genomic_DNA"/>
</dbReference>
<dbReference type="InterPro" id="IPR037143">
    <property type="entry name" value="4-PPantetheinyl_Trfase_dom_sf"/>
</dbReference>
<evidence type="ECO:0000256" key="1">
    <source>
        <dbReference type="SAM" id="Coils"/>
    </source>
</evidence>
<evidence type="ECO:0000313" key="3">
    <source>
        <dbReference type="EMBL" id="KAG4410903.1"/>
    </source>
</evidence>
<dbReference type="SUPFAM" id="SSF56214">
    <property type="entry name" value="4'-phosphopantetheinyl transferase"/>
    <property type="match status" value="1"/>
</dbReference>
<accession>A0A8H7T1W8</accession>
<organism evidence="3 4">
    <name type="scientific">Cadophora malorum</name>
    <dbReference type="NCBI Taxonomy" id="108018"/>
    <lineage>
        <taxon>Eukaryota</taxon>
        <taxon>Fungi</taxon>
        <taxon>Dikarya</taxon>
        <taxon>Ascomycota</taxon>
        <taxon>Pezizomycotina</taxon>
        <taxon>Leotiomycetes</taxon>
        <taxon>Helotiales</taxon>
        <taxon>Ploettnerulaceae</taxon>
        <taxon>Cadophora</taxon>
    </lineage>
</organism>
<name>A0A8H7T1W8_9HELO</name>
<evidence type="ECO:0000313" key="4">
    <source>
        <dbReference type="Proteomes" id="UP000664132"/>
    </source>
</evidence>
<dbReference type="OrthoDB" id="15433at2759"/>
<feature type="region of interest" description="Disordered" evidence="2">
    <location>
        <begin position="188"/>
        <end position="286"/>
    </location>
</feature>
<keyword evidence="4" id="KW-1185">Reference proteome</keyword>
<feature type="compositionally biased region" description="Basic and acidic residues" evidence="2">
    <location>
        <begin position="1"/>
        <end position="37"/>
    </location>
</feature>
<feature type="compositionally biased region" description="Polar residues" evidence="2">
    <location>
        <begin position="252"/>
        <end position="277"/>
    </location>
</feature>
<dbReference type="Gene3D" id="3.90.470.20">
    <property type="entry name" value="4'-phosphopantetheinyl transferase domain"/>
    <property type="match status" value="1"/>
</dbReference>
<dbReference type="GO" id="GO:0000287">
    <property type="term" value="F:magnesium ion binding"/>
    <property type="evidence" value="ECO:0007669"/>
    <property type="project" value="InterPro"/>
</dbReference>
<keyword evidence="1" id="KW-0175">Coiled coil</keyword>
<gene>
    <name evidence="3" type="ORF">IFR04_015965</name>
</gene>
<comment type="caution">
    <text evidence="3">The sequence shown here is derived from an EMBL/GenBank/DDBJ whole genome shotgun (WGS) entry which is preliminary data.</text>
</comment>
<proteinExistence type="predicted"/>
<reference evidence="3" key="1">
    <citation type="submission" date="2021-02" db="EMBL/GenBank/DDBJ databases">
        <title>Genome sequence Cadophora malorum strain M34.</title>
        <authorList>
            <person name="Stefanovic E."/>
            <person name="Vu D."/>
            <person name="Scully C."/>
            <person name="Dijksterhuis J."/>
            <person name="Roader J."/>
            <person name="Houbraken J."/>
        </authorList>
    </citation>
    <scope>NUCLEOTIDE SEQUENCE</scope>
    <source>
        <strain evidence="3">M34</strain>
    </source>
</reference>
<evidence type="ECO:0000256" key="2">
    <source>
        <dbReference type="SAM" id="MobiDB-lite"/>
    </source>
</evidence>
<dbReference type="Proteomes" id="UP000664132">
    <property type="component" value="Unassembled WGS sequence"/>
</dbReference>
<dbReference type="AlphaFoldDB" id="A0A8H7T1W8"/>